<proteinExistence type="predicted"/>
<dbReference type="EMBL" id="CAJJDP010000115">
    <property type="protein sequence ID" value="CAD8197984.1"/>
    <property type="molecule type" value="Genomic_DNA"/>
</dbReference>
<comment type="caution">
    <text evidence="1">The sequence shown here is derived from an EMBL/GenBank/DDBJ whole genome shotgun (WGS) entry which is preliminary data.</text>
</comment>
<organism evidence="1 2">
    <name type="scientific">Paramecium octaurelia</name>
    <dbReference type="NCBI Taxonomy" id="43137"/>
    <lineage>
        <taxon>Eukaryota</taxon>
        <taxon>Sar</taxon>
        <taxon>Alveolata</taxon>
        <taxon>Ciliophora</taxon>
        <taxon>Intramacronucleata</taxon>
        <taxon>Oligohymenophorea</taxon>
        <taxon>Peniculida</taxon>
        <taxon>Parameciidae</taxon>
        <taxon>Paramecium</taxon>
    </lineage>
</organism>
<dbReference type="Proteomes" id="UP000683925">
    <property type="component" value="Unassembled WGS sequence"/>
</dbReference>
<evidence type="ECO:0000313" key="2">
    <source>
        <dbReference type="Proteomes" id="UP000683925"/>
    </source>
</evidence>
<protein>
    <submittedName>
        <fullName evidence="1">Uncharacterized protein</fullName>
    </submittedName>
</protein>
<dbReference type="AlphaFoldDB" id="A0A8S1XAA9"/>
<accession>A0A8S1XAA9</accession>
<keyword evidence="2" id="KW-1185">Reference proteome</keyword>
<reference evidence="1" key="1">
    <citation type="submission" date="2021-01" db="EMBL/GenBank/DDBJ databases">
        <authorList>
            <consortium name="Genoscope - CEA"/>
            <person name="William W."/>
        </authorList>
    </citation>
    <scope>NUCLEOTIDE SEQUENCE</scope>
</reference>
<sequence length="64" mass="7538">MNQFKTKPIMSKKNSTPISWTQLNSQLLSIQNIDENNHQKMITFYTTNHHGCNELLWLLSRICC</sequence>
<name>A0A8S1XAA9_PAROT</name>
<gene>
    <name evidence="1" type="ORF">POCTA_138.1.T1150184</name>
</gene>
<evidence type="ECO:0000313" key="1">
    <source>
        <dbReference type="EMBL" id="CAD8197984.1"/>
    </source>
</evidence>